<comment type="similarity">
    <text evidence="2 7 8">Belongs to the chorismate synthase family.</text>
</comment>
<keyword evidence="11" id="KW-1185">Reference proteome</keyword>
<feature type="binding site" evidence="7">
    <location>
        <position position="297"/>
    </location>
    <ligand>
        <name>FMN</name>
        <dbReference type="ChEBI" id="CHEBI:58210"/>
    </ligand>
</feature>
<keyword evidence="4 7" id="KW-0028">Amino-acid biosynthesis</keyword>
<evidence type="ECO:0000256" key="7">
    <source>
        <dbReference type="HAMAP-Rule" id="MF_00300"/>
    </source>
</evidence>
<dbReference type="PROSITE" id="PS00787">
    <property type="entry name" value="CHORISMATE_SYNTHASE_1"/>
    <property type="match status" value="1"/>
</dbReference>
<keyword evidence="7" id="KW-0288">FMN</keyword>
<dbReference type="PANTHER" id="PTHR21085">
    <property type="entry name" value="CHORISMATE SYNTHASE"/>
    <property type="match status" value="1"/>
</dbReference>
<dbReference type="EMBL" id="FOJA01000001">
    <property type="protein sequence ID" value="SEV87585.1"/>
    <property type="molecule type" value="Genomic_DNA"/>
</dbReference>
<dbReference type="PROSITE" id="PS00789">
    <property type="entry name" value="CHORISMATE_SYNTHASE_3"/>
    <property type="match status" value="1"/>
</dbReference>
<evidence type="ECO:0000313" key="10">
    <source>
        <dbReference type="EMBL" id="SEV87585.1"/>
    </source>
</evidence>
<dbReference type="PIRSF" id="PIRSF001456">
    <property type="entry name" value="Chorismate_synth"/>
    <property type="match status" value="1"/>
</dbReference>
<keyword evidence="5 7" id="KW-0057">Aromatic amino acid biosynthesis</keyword>
<dbReference type="NCBIfam" id="NF003793">
    <property type="entry name" value="PRK05382.1"/>
    <property type="match status" value="1"/>
</dbReference>
<evidence type="ECO:0000256" key="5">
    <source>
        <dbReference type="ARBA" id="ARBA00023141"/>
    </source>
</evidence>
<dbReference type="InterPro" id="IPR000453">
    <property type="entry name" value="Chorismate_synth"/>
</dbReference>
<evidence type="ECO:0000256" key="3">
    <source>
        <dbReference type="ARBA" id="ARBA00013036"/>
    </source>
</evidence>
<evidence type="ECO:0000256" key="2">
    <source>
        <dbReference type="ARBA" id="ARBA00008014"/>
    </source>
</evidence>
<dbReference type="RefSeq" id="WP_089667154.1">
    <property type="nucleotide sequence ID" value="NZ_FOJA01000001.1"/>
</dbReference>
<sequence>MNGNRFGRLFQVTTYGESHGAGMGVTVSGCPAGVKLDEETVQRELDRRKPGQSMITTSRGEPDEVTIQSGLLDGYTTGTPLGMTIENKDAQSGKYEPFVTAPRPSHGDYTYSAKFGTRNWGGGGRSSARETVNWVAAGAVAKAVLDQSEYDIEVKAHVNQIGDIEAPEVSFEELLEHSEENEVRCAHPETAEAMREAIDDYQERGDSIGGSIYFEARGVPRGLGAPRFDGVPSRLGQALFSIPATTSVEFGLGRDARSVAGKERNEDWEFADGDEDHVVADEGDPIPEGNDHGGLQGGITTGEPIYGEASWHAPTSVPKTQETVDWETGEEKEVTVTGRHDPSLPPRAVPVVEAMLYCTILDFMLLGGRINPDRLDGRPGAYDTDYHPSSPRNDE</sequence>
<dbReference type="UniPathway" id="UPA00053">
    <property type="reaction ID" value="UER00090"/>
</dbReference>
<dbReference type="GO" id="GO:0009423">
    <property type="term" value="P:chorismate biosynthetic process"/>
    <property type="evidence" value="ECO:0007669"/>
    <property type="project" value="UniProtKB-UniRule"/>
</dbReference>
<name>A0A1I0MGU6_9EURY</name>
<dbReference type="Gene3D" id="3.60.150.10">
    <property type="entry name" value="Chorismate synthase AroC"/>
    <property type="match status" value="1"/>
</dbReference>
<evidence type="ECO:0000256" key="9">
    <source>
        <dbReference type="SAM" id="MobiDB-lite"/>
    </source>
</evidence>
<dbReference type="HAMAP" id="MF_00300">
    <property type="entry name" value="Chorismate_synth"/>
    <property type="match status" value="1"/>
</dbReference>
<dbReference type="GO" id="GO:0005829">
    <property type="term" value="C:cytosol"/>
    <property type="evidence" value="ECO:0007669"/>
    <property type="project" value="TreeGrafter"/>
</dbReference>
<feature type="region of interest" description="Disordered" evidence="9">
    <location>
        <begin position="373"/>
        <end position="395"/>
    </location>
</feature>
<evidence type="ECO:0000256" key="6">
    <source>
        <dbReference type="ARBA" id="ARBA00023239"/>
    </source>
</evidence>
<keyword evidence="6 7" id="KW-0456">Lyase</keyword>
<feature type="binding site" evidence="7">
    <location>
        <position position="48"/>
    </location>
    <ligand>
        <name>NADP(+)</name>
        <dbReference type="ChEBI" id="CHEBI:58349"/>
    </ligand>
</feature>
<dbReference type="GO" id="GO:0010181">
    <property type="term" value="F:FMN binding"/>
    <property type="evidence" value="ECO:0007669"/>
    <property type="project" value="TreeGrafter"/>
</dbReference>
<comment type="function">
    <text evidence="7">Catalyzes the anti-1,4-elimination of the C-3 phosphate and the C-6 proR hydrogen from 5-enolpyruvylshikimate-3-phosphate (EPSP) to yield chorismate, which is the branch point compound that serves as the starting substrate for the three terminal pathways of aromatic amino acid biosynthesis. This reaction introduces a second double bond into the aromatic ring system.</text>
</comment>
<dbReference type="CDD" id="cd07304">
    <property type="entry name" value="Chorismate_synthase"/>
    <property type="match status" value="1"/>
</dbReference>
<gene>
    <name evidence="7" type="primary">aroC</name>
    <name evidence="10" type="ORF">SAMN04487945_0058</name>
</gene>
<accession>A0A1I0MGU6</accession>
<comment type="catalytic activity">
    <reaction evidence="7 8">
        <text>5-O-(1-carboxyvinyl)-3-phosphoshikimate = chorismate + phosphate</text>
        <dbReference type="Rhea" id="RHEA:21020"/>
        <dbReference type="ChEBI" id="CHEBI:29748"/>
        <dbReference type="ChEBI" id="CHEBI:43474"/>
        <dbReference type="ChEBI" id="CHEBI:57701"/>
        <dbReference type="EC" id="4.2.3.5"/>
    </reaction>
</comment>
<dbReference type="GO" id="GO:0009073">
    <property type="term" value="P:aromatic amino acid family biosynthetic process"/>
    <property type="evidence" value="ECO:0007669"/>
    <property type="project" value="UniProtKB-KW"/>
</dbReference>
<evidence type="ECO:0000256" key="8">
    <source>
        <dbReference type="RuleBase" id="RU000605"/>
    </source>
</evidence>
<comment type="cofactor">
    <cofactor evidence="7 8">
        <name>FMNH2</name>
        <dbReference type="ChEBI" id="CHEBI:57618"/>
    </cofactor>
    <text evidence="7 8">Reduced FMN (FMNH(2)).</text>
</comment>
<dbReference type="PROSITE" id="PS00788">
    <property type="entry name" value="CHORISMATE_SYNTHASE_2"/>
    <property type="match status" value="1"/>
</dbReference>
<dbReference type="EC" id="4.2.3.5" evidence="3 7"/>
<dbReference type="Pfam" id="PF01264">
    <property type="entry name" value="Chorismate_synt"/>
    <property type="match status" value="1"/>
</dbReference>
<keyword evidence="7" id="KW-0521">NADP</keyword>
<dbReference type="InterPro" id="IPR035904">
    <property type="entry name" value="Chorismate_synth_AroC_sf"/>
</dbReference>
<dbReference type="STRING" id="355548.SAMN04487945_0058"/>
<dbReference type="NCBIfam" id="TIGR00033">
    <property type="entry name" value="aroC"/>
    <property type="match status" value="1"/>
</dbReference>
<organism evidence="10 11">
    <name type="scientific">Halobacterium jilantaiense</name>
    <dbReference type="NCBI Taxonomy" id="355548"/>
    <lineage>
        <taxon>Archaea</taxon>
        <taxon>Methanobacteriati</taxon>
        <taxon>Methanobacteriota</taxon>
        <taxon>Stenosarchaea group</taxon>
        <taxon>Halobacteria</taxon>
        <taxon>Halobacteriales</taxon>
        <taxon>Halobacteriaceae</taxon>
        <taxon>Halobacterium</taxon>
    </lineage>
</organism>
<dbReference type="PROSITE" id="PS51257">
    <property type="entry name" value="PROKAR_LIPOPROTEIN"/>
    <property type="match status" value="1"/>
</dbReference>
<evidence type="ECO:0000256" key="4">
    <source>
        <dbReference type="ARBA" id="ARBA00022605"/>
    </source>
</evidence>
<dbReference type="GO" id="GO:0004107">
    <property type="term" value="F:chorismate synthase activity"/>
    <property type="evidence" value="ECO:0007669"/>
    <property type="project" value="UniProtKB-UniRule"/>
</dbReference>
<reference evidence="10 11" key="1">
    <citation type="submission" date="2016-10" db="EMBL/GenBank/DDBJ databases">
        <authorList>
            <person name="de Groot N.N."/>
        </authorList>
    </citation>
    <scope>NUCLEOTIDE SEQUENCE [LARGE SCALE GENOMIC DNA]</scope>
    <source>
        <strain evidence="10 11">CGMCC 1.5337</strain>
    </source>
</reference>
<evidence type="ECO:0000313" key="11">
    <source>
        <dbReference type="Proteomes" id="UP000198518"/>
    </source>
</evidence>
<evidence type="ECO:0000256" key="1">
    <source>
        <dbReference type="ARBA" id="ARBA00005044"/>
    </source>
</evidence>
<protein>
    <recommendedName>
        <fullName evidence="3 7">Chorismate synthase</fullName>
        <shortName evidence="7">CS</shortName>
        <ecNumber evidence="3 7">4.2.3.5</ecNumber>
    </recommendedName>
    <alternativeName>
        <fullName evidence="7">5-enolpyruvylshikimate-3-phosphate phospholyase</fullName>
    </alternativeName>
</protein>
<comment type="caution">
    <text evidence="7">Lacks conserved residue(s) required for the propagation of feature annotation.</text>
</comment>
<keyword evidence="7" id="KW-0285">Flavoprotein</keyword>
<comment type="pathway">
    <text evidence="1 7 8">Metabolic intermediate biosynthesis; chorismate biosynthesis; chorismate from D-erythrose 4-phosphate and phosphoenolpyruvate: step 7/7.</text>
</comment>
<dbReference type="Proteomes" id="UP000198518">
    <property type="component" value="Unassembled WGS sequence"/>
</dbReference>
<keyword evidence="7" id="KW-0274">FAD</keyword>
<dbReference type="InterPro" id="IPR020541">
    <property type="entry name" value="Chorismate_synthase_CS"/>
</dbReference>
<dbReference type="PANTHER" id="PTHR21085:SF0">
    <property type="entry name" value="CHORISMATE SYNTHASE"/>
    <property type="match status" value="1"/>
</dbReference>
<dbReference type="SUPFAM" id="SSF103263">
    <property type="entry name" value="Chorismate synthase, AroC"/>
    <property type="match status" value="1"/>
</dbReference>
<feature type="binding site" evidence="7">
    <location>
        <begin position="125"/>
        <end position="127"/>
    </location>
    <ligand>
        <name>FMN</name>
        <dbReference type="ChEBI" id="CHEBI:58210"/>
    </ligand>
</feature>
<feature type="binding site" evidence="7">
    <location>
        <position position="339"/>
    </location>
    <ligand>
        <name>FMN</name>
        <dbReference type="ChEBI" id="CHEBI:58210"/>
    </ligand>
</feature>
<feature type="binding site" evidence="7">
    <location>
        <begin position="312"/>
        <end position="316"/>
    </location>
    <ligand>
        <name>FMN</name>
        <dbReference type="ChEBI" id="CHEBI:58210"/>
    </ligand>
</feature>
<dbReference type="AlphaFoldDB" id="A0A1I0MGU6"/>
<proteinExistence type="inferred from homology"/>
<dbReference type="OrthoDB" id="33049at2157"/>
<dbReference type="GO" id="GO:0008652">
    <property type="term" value="P:amino acid biosynthetic process"/>
    <property type="evidence" value="ECO:0007669"/>
    <property type="project" value="UniProtKB-KW"/>
</dbReference>